<dbReference type="EMBL" id="MRTF01000007">
    <property type="protein sequence ID" value="OME90713.1"/>
    <property type="molecule type" value="Genomic_DNA"/>
</dbReference>
<dbReference type="Pfam" id="PF13790">
    <property type="entry name" value="SR1P"/>
    <property type="match status" value="1"/>
</dbReference>
<dbReference type="InterPro" id="IPR025236">
    <property type="entry name" value="SR1P"/>
</dbReference>
<proteinExistence type="predicted"/>
<dbReference type="Proteomes" id="UP000187074">
    <property type="component" value="Unassembled WGS sequence"/>
</dbReference>
<gene>
    <name evidence="1" type="ORF">BK123_20330</name>
</gene>
<protein>
    <recommendedName>
        <fullName evidence="3">GapA-binding peptide SR1P</fullName>
    </recommendedName>
</protein>
<reference evidence="1 2" key="1">
    <citation type="submission" date="2016-11" db="EMBL/GenBank/DDBJ databases">
        <title>Paenibacillus species isolates.</title>
        <authorList>
            <person name="Beno S.M."/>
        </authorList>
    </citation>
    <scope>NUCLEOTIDE SEQUENCE [LARGE SCALE GENOMIC DNA]</scope>
    <source>
        <strain evidence="1 2">FSL F4-0100</strain>
    </source>
</reference>
<name>A0A1R1AY00_PAELA</name>
<sequence>MNNSIKKVNMGVILCRHCNSQIDTVDTNRIVTFYSVCDQPECQQLHSRMHISVSDVIDEE</sequence>
<dbReference type="OrthoDB" id="2971595at2"/>
<dbReference type="RefSeq" id="WP_076324206.1">
    <property type="nucleotide sequence ID" value="NZ_MRTF01000007.1"/>
</dbReference>
<comment type="caution">
    <text evidence="1">The sequence shown here is derived from an EMBL/GenBank/DDBJ whole genome shotgun (WGS) entry which is preliminary data.</text>
</comment>
<dbReference type="AlphaFoldDB" id="A0A1R1AY00"/>
<evidence type="ECO:0000313" key="2">
    <source>
        <dbReference type="Proteomes" id="UP000187074"/>
    </source>
</evidence>
<evidence type="ECO:0000313" key="1">
    <source>
        <dbReference type="EMBL" id="OME90713.1"/>
    </source>
</evidence>
<evidence type="ECO:0008006" key="3">
    <source>
        <dbReference type="Google" id="ProtNLM"/>
    </source>
</evidence>
<organism evidence="1 2">
    <name type="scientific">Paenibacillus lautus</name>
    <name type="common">Bacillus lautus</name>
    <dbReference type="NCBI Taxonomy" id="1401"/>
    <lineage>
        <taxon>Bacteria</taxon>
        <taxon>Bacillati</taxon>
        <taxon>Bacillota</taxon>
        <taxon>Bacilli</taxon>
        <taxon>Bacillales</taxon>
        <taxon>Paenibacillaceae</taxon>
        <taxon>Paenibacillus</taxon>
    </lineage>
</organism>
<accession>A0A1R1AY00</accession>